<feature type="compositionally biased region" description="Polar residues" evidence="7">
    <location>
        <begin position="654"/>
        <end position="665"/>
    </location>
</feature>
<feature type="compositionally biased region" description="Low complexity" evidence="7">
    <location>
        <begin position="104"/>
        <end position="122"/>
    </location>
</feature>
<feature type="compositionally biased region" description="Acidic residues" evidence="7">
    <location>
        <begin position="496"/>
        <end position="517"/>
    </location>
</feature>
<dbReference type="InterPro" id="IPR008851">
    <property type="entry name" value="TFIIF-alpha"/>
</dbReference>
<accession>A0AAX4JRU5</accession>
<dbReference type="GO" id="GO:0016251">
    <property type="term" value="F:RNA polymerase II general transcription initiation factor activity"/>
    <property type="evidence" value="ECO:0007669"/>
    <property type="project" value="TreeGrafter"/>
</dbReference>
<feature type="region of interest" description="Disordered" evidence="7">
    <location>
        <begin position="193"/>
        <end position="220"/>
    </location>
</feature>
<feature type="compositionally biased region" description="Polar residues" evidence="7">
    <location>
        <begin position="30"/>
        <end position="39"/>
    </location>
</feature>
<feature type="compositionally biased region" description="Low complexity" evidence="7">
    <location>
        <begin position="40"/>
        <end position="51"/>
    </location>
</feature>
<feature type="compositionally biased region" description="Basic and acidic residues" evidence="7">
    <location>
        <begin position="526"/>
        <end position="546"/>
    </location>
</feature>
<evidence type="ECO:0000256" key="5">
    <source>
        <dbReference type="ARBA" id="ARBA00023163"/>
    </source>
</evidence>
<gene>
    <name evidence="8" type="ORF">L201_003025</name>
</gene>
<evidence type="ECO:0000313" key="8">
    <source>
        <dbReference type="EMBL" id="WWC88121.1"/>
    </source>
</evidence>
<evidence type="ECO:0000256" key="7">
    <source>
        <dbReference type="SAM" id="MobiDB-lite"/>
    </source>
</evidence>
<dbReference type="AlphaFoldDB" id="A0AAX4JRU5"/>
<dbReference type="SUPFAM" id="SSF50916">
    <property type="entry name" value="Rap30/74 interaction domains"/>
    <property type="match status" value="1"/>
</dbReference>
<evidence type="ECO:0000256" key="2">
    <source>
        <dbReference type="ARBA" id="ARBA00005249"/>
    </source>
</evidence>
<keyword evidence="5" id="KW-0804">Transcription</keyword>
<feature type="region of interest" description="Disordered" evidence="7">
    <location>
        <begin position="104"/>
        <end position="135"/>
    </location>
</feature>
<reference evidence="8 9" key="1">
    <citation type="submission" date="2024-01" db="EMBL/GenBank/DDBJ databases">
        <title>Comparative genomics of Cryptococcus and Kwoniella reveals pathogenesis evolution and contrasting modes of karyotype evolution via chromosome fusion or intercentromeric recombination.</title>
        <authorList>
            <person name="Coelho M.A."/>
            <person name="David-Palma M."/>
            <person name="Shea T."/>
            <person name="Bowers K."/>
            <person name="McGinley-Smith S."/>
            <person name="Mohammad A.W."/>
            <person name="Gnirke A."/>
            <person name="Yurkov A.M."/>
            <person name="Nowrousian M."/>
            <person name="Sun S."/>
            <person name="Cuomo C.A."/>
            <person name="Heitman J."/>
        </authorList>
    </citation>
    <scope>NUCLEOTIDE SEQUENCE [LARGE SCALE GENOMIC DNA]</scope>
    <source>
        <strain evidence="8 9">CBS 6074</strain>
    </source>
</reference>
<evidence type="ECO:0008006" key="10">
    <source>
        <dbReference type="Google" id="ProtNLM"/>
    </source>
</evidence>
<dbReference type="EMBL" id="CP144100">
    <property type="protein sequence ID" value="WWC88121.1"/>
    <property type="molecule type" value="Genomic_DNA"/>
</dbReference>
<protein>
    <recommendedName>
        <fullName evidence="10">Transcription initiation factor IIF subunit alpha</fullName>
    </recommendedName>
</protein>
<feature type="compositionally biased region" description="Basic residues" evidence="7">
    <location>
        <begin position="8"/>
        <end position="20"/>
    </location>
</feature>
<feature type="compositionally biased region" description="Low complexity" evidence="7">
    <location>
        <begin position="719"/>
        <end position="731"/>
    </location>
</feature>
<proteinExistence type="inferred from homology"/>
<keyword evidence="4" id="KW-0238">DNA-binding</keyword>
<dbReference type="RefSeq" id="XP_066074884.1">
    <property type="nucleotide sequence ID" value="XM_066218787.1"/>
</dbReference>
<evidence type="ECO:0000256" key="6">
    <source>
        <dbReference type="ARBA" id="ARBA00023242"/>
    </source>
</evidence>
<dbReference type="GO" id="GO:0003677">
    <property type="term" value="F:DNA binding"/>
    <property type="evidence" value="ECO:0007669"/>
    <property type="project" value="UniProtKB-KW"/>
</dbReference>
<dbReference type="PANTHER" id="PTHR13011:SF0">
    <property type="entry name" value="GENERAL TRANSCRIPTION FACTOR IIF SUBUNIT 1"/>
    <property type="match status" value="1"/>
</dbReference>
<feature type="region of interest" description="Disordered" evidence="7">
    <location>
        <begin position="1"/>
        <end position="68"/>
    </location>
</feature>
<keyword evidence="6" id="KW-0539">Nucleus</keyword>
<sequence>MSDAALFLRKRKDKERRSRVPSRSIGGGPSTSTQNAPLASTSTTSSKPSSSIPNATNVKVEPKTENGINPNITEIKIFSAGSDGGLRFNFMRLNHEKEIDPIEIINNNNPSTSSSSGPSKLLLNRKKPGPKQPPIYAMNEQGKIIGKFVYDPSNPGKPLLDSEGQPVIERKLDFKQKDGEGIDMSLVGQAPPGSSFGLENNERENKIGQAPGKRKMKKGTKEVFHQDIEIMRLRREEALPWVLENSNLSSSDQKQNIPEHWVGRMQEPSALPTVLLVNDGTTEGFEMVPLGRTYRFDPARPFKTLDPDAAIKLFEHQAKHKIHDRWALRPEGSNNIVAPESIVNSVKAERDLEQRAQRMEGRIKLIKGISIDRKPKIERYEDDYVREGRRAERGLEGGIDEELDFDETEHFQDDDDVNTFYRNVEEEDEAKEAEEQQKKEYRLANANVGDKPQIAEDDDNDNDAAEDDLFSGKKKKKLDDEGKKLRKIMKKRREEQGDDDDNMFSDDDDDESDESDTESVNSKTSQNKDKNKDKDKDGKSTTEDQSRPPSRGPGSARGTSSPTGKRPNGPMTGKASTAPPGSGAALLAQRAASRGASPRPSNLGRAGSPLSGRATSPENTSGNNARATSPIMRGNSPVPQSNSRGQSPVARGSSPVTGSGQSTRDVSPVPGGGASGSGKSSKSNSGKRKTTSESPGPSGPSGQTQTASPSASGKRKNSPSDNNGNGNGNNRGTKKSKKSGSNTPTPGPPDLDNIEEFENMITKQEVLNWFKSIKKDYIPMSEAISAFRNRIMQVGKNRELNQKLFLGWMKMLADQEDKMLRLKEEYR</sequence>
<evidence type="ECO:0000256" key="3">
    <source>
        <dbReference type="ARBA" id="ARBA00023015"/>
    </source>
</evidence>
<dbReference type="GO" id="GO:0006367">
    <property type="term" value="P:transcription initiation at RNA polymerase II promoter"/>
    <property type="evidence" value="ECO:0007669"/>
    <property type="project" value="InterPro"/>
</dbReference>
<dbReference type="GeneID" id="91093696"/>
<dbReference type="InterPro" id="IPR011039">
    <property type="entry name" value="TFIIF_interaction"/>
</dbReference>
<evidence type="ECO:0000256" key="1">
    <source>
        <dbReference type="ARBA" id="ARBA00004123"/>
    </source>
</evidence>
<feature type="region of interest" description="Disordered" evidence="7">
    <location>
        <begin position="426"/>
        <end position="753"/>
    </location>
</feature>
<feature type="compositionally biased region" description="Acidic residues" evidence="7">
    <location>
        <begin position="455"/>
        <end position="469"/>
    </location>
</feature>
<dbReference type="Proteomes" id="UP001355207">
    <property type="component" value="Chromosome 3"/>
</dbReference>
<keyword evidence="3" id="KW-0805">Transcription regulation</keyword>
<keyword evidence="9" id="KW-1185">Reference proteome</keyword>
<evidence type="ECO:0000313" key="9">
    <source>
        <dbReference type="Proteomes" id="UP001355207"/>
    </source>
</evidence>
<name>A0AAX4JRU5_9TREE</name>
<evidence type="ECO:0000256" key="4">
    <source>
        <dbReference type="ARBA" id="ARBA00023125"/>
    </source>
</evidence>
<feature type="compositionally biased region" description="Polar residues" evidence="7">
    <location>
        <begin position="637"/>
        <end position="646"/>
    </location>
</feature>
<feature type="compositionally biased region" description="Polar residues" evidence="7">
    <location>
        <begin position="613"/>
        <end position="627"/>
    </location>
</feature>
<dbReference type="PANTHER" id="PTHR13011">
    <property type="entry name" value="TFIIF-ALPHA"/>
    <property type="match status" value="1"/>
</dbReference>
<organism evidence="8 9">
    <name type="scientific">Kwoniella dendrophila CBS 6074</name>
    <dbReference type="NCBI Taxonomy" id="1295534"/>
    <lineage>
        <taxon>Eukaryota</taxon>
        <taxon>Fungi</taxon>
        <taxon>Dikarya</taxon>
        <taxon>Basidiomycota</taxon>
        <taxon>Agaricomycotina</taxon>
        <taxon>Tremellomycetes</taxon>
        <taxon>Tremellales</taxon>
        <taxon>Cryptococcaceae</taxon>
        <taxon>Kwoniella</taxon>
    </lineage>
</organism>
<dbReference type="GO" id="GO:0005674">
    <property type="term" value="C:transcription factor TFIIF complex"/>
    <property type="evidence" value="ECO:0007669"/>
    <property type="project" value="TreeGrafter"/>
</dbReference>
<dbReference type="GO" id="GO:0001096">
    <property type="term" value="F:TFIIF-class transcription factor complex binding"/>
    <property type="evidence" value="ECO:0007669"/>
    <property type="project" value="TreeGrafter"/>
</dbReference>
<feature type="compositionally biased region" description="Basic and acidic residues" evidence="7">
    <location>
        <begin position="433"/>
        <end position="442"/>
    </location>
</feature>
<dbReference type="GO" id="GO:0032968">
    <property type="term" value="P:positive regulation of transcription elongation by RNA polymerase II"/>
    <property type="evidence" value="ECO:0007669"/>
    <property type="project" value="InterPro"/>
</dbReference>
<comment type="subcellular location">
    <subcellularLocation>
        <location evidence="1">Nucleus</location>
    </subcellularLocation>
</comment>
<comment type="similarity">
    <text evidence="2">Belongs to the TFIIF alpha subunit family.</text>
</comment>